<feature type="binding site" evidence="12">
    <location>
        <position position="199"/>
    </location>
    <ligand>
        <name>D-ribose 5-phosphate</name>
        <dbReference type="ChEBI" id="CHEBI:78346"/>
    </ligand>
</feature>
<dbReference type="GO" id="GO:0006164">
    <property type="term" value="P:purine nucleotide biosynthetic process"/>
    <property type="evidence" value="ECO:0007669"/>
    <property type="project" value="TreeGrafter"/>
</dbReference>
<dbReference type="FunFam" id="3.40.50.2020:FF:000001">
    <property type="entry name" value="Ribose-phosphate pyrophosphokinase"/>
    <property type="match status" value="1"/>
</dbReference>
<name>A0A7L6N592_9MOLU</name>
<keyword evidence="6 12" id="KW-0418">Kinase</keyword>
<evidence type="ECO:0000256" key="11">
    <source>
        <dbReference type="ARBA" id="ARBA00061444"/>
    </source>
</evidence>
<dbReference type="PROSITE" id="PS00114">
    <property type="entry name" value="PRPP_SYNTHASE"/>
    <property type="match status" value="1"/>
</dbReference>
<feature type="binding site" evidence="12">
    <location>
        <position position="223"/>
    </location>
    <ligand>
        <name>D-ribose 5-phosphate</name>
        <dbReference type="ChEBI" id="CHEBI:78346"/>
    </ligand>
</feature>
<dbReference type="EMBL" id="CP051151">
    <property type="protein sequence ID" value="QLY40437.1"/>
    <property type="molecule type" value="Genomic_DNA"/>
</dbReference>
<evidence type="ECO:0000256" key="3">
    <source>
        <dbReference type="ARBA" id="ARBA00022723"/>
    </source>
</evidence>
<dbReference type="GO" id="GO:0005524">
    <property type="term" value="F:ATP binding"/>
    <property type="evidence" value="ECO:0007669"/>
    <property type="project" value="UniProtKB-KW"/>
</dbReference>
<evidence type="ECO:0000256" key="5">
    <source>
        <dbReference type="ARBA" id="ARBA00022741"/>
    </source>
</evidence>
<dbReference type="InterPro" id="IPR029057">
    <property type="entry name" value="PRTase-like"/>
</dbReference>
<dbReference type="EC" id="2.7.6.1" evidence="12"/>
<keyword evidence="3 12" id="KW-0479">Metal-binding</keyword>
<keyword evidence="12" id="KW-0963">Cytoplasm</keyword>
<dbReference type="InterPro" id="IPR000842">
    <property type="entry name" value="PRib_PP_synth_CS"/>
</dbReference>
<protein>
    <recommendedName>
        <fullName evidence="12">Ribose-phosphate pyrophosphokinase</fullName>
        <shortName evidence="12">RPPK</shortName>
        <ecNumber evidence="12">2.7.6.1</ecNumber>
    </recommendedName>
    <alternativeName>
        <fullName evidence="12">5-phospho-D-ribosyl alpha-1-diphosphate synthase</fullName>
    </alternativeName>
    <alternativeName>
        <fullName evidence="12">Phosphoribosyl diphosphate synthase</fullName>
    </alternativeName>
    <alternativeName>
        <fullName evidence="12">Phosphoribosyl pyrophosphate synthase</fullName>
        <shortName evidence="12">P-Rib-PP synthase</shortName>
        <shortName evidence="12">PRPP synthase</shortName>
        <shortName evidence="12">PRPPase</shortName>
    </alternativeName>
</protein>
<dbReference type="HAMAP" id="MF_00583_B">
    <property type="entry name" value="RibP_PPkinase_B"/>
    <property type="match status" value="1"/>
</dbReference>
<comment type="subunit">
    <text evidence="12">Homohexamer.</text>
</comment>
<comment type="similarity">
    <text evidence="11 12">Belongs to the ribose-phosphate pyrophosphokinase family. Class I subfamily.</text>
</comment>
<dbReference type="SMART" id="SM01400">
    <property type="entry name" value="Pribosyltran_N"/>
    <property type="match status" value="1"/>
</dbReference>
<feature type="binding site" evidence="12">
    <location>
        <begin position="101"/>
        <end position="102"/>
    </location>
    <ligand>
        <name>ATP</name>
        <dbReference type="ChEBI" id="CHEBI:30616"/>
    </ligand>
</feature>
<evidence type="ECO:0000256" key="4">
    <source>
        <dbReference type="ARBA" id="ARBA00022727"/>
    </source>
</evidence>
<dbReference type="GO" id="GO:0004749">
    <property type="term" value="F:ribose phosphate diphosphokinase activity"/>
    <property type="evidence" value="ECO:0007669"/>
    <property type="project" value="UniProtKB-UniRule"/>
</dbReference>
<proteinExistence type="inferred from homology"/>
<dbReference type="Proteomes" id="UP000512167">
    <property type="component" value="Chromosome"/>
</dbReference>
<dbReference type="InterPro" id="IPR005946">
    <property type="entry name" value="Rib-P_diPkinase"/>
</dbReference>
<reference evidence="14 15" key="1">
    <citation type="submission" date="2020-04" db="EMBL/GenBank/DDBJ databases">
        <authorList>
            <person name="Zheng R.K."/>
            <person name="Sun C.M."/>
        </authorList>
    </citation>
    <scope>NUCLEOTIDE SEQUENCE [LARGE SCALE GENOMIC DNA]</scope>
    <source>
        <strain evidence="15">zrk29</strain>
    </source>
</reference>
<comment type="cofactor">
    <cofactor evidence="12">
        <name>Mg(2+)</name>
        <dbReference type="ChEBI" id="CHEBI:18420"/>
    </cofactor>
    <text evidence="12">Binds 2 Mg(2+) ions per subunit.</text>
</comment>
<dbReference type="GO" id="GO:0000287">
    <property type="term" value="F:magnesium ion binding"/>
    <property type="evidence" value="ECO:0007669"/>
    <property type="project" value="UniProtKB-UniRule"/>
</dbReference>
<feature type="domain" description="Ribose-phosphate pyrophosphokinase N-terminal" evidence="13">
    <location>
        <begin position="9"/>
        <end position="125"/>
    </location>
</feature>
<evidence type="ECO:0000256" key="12">
    <source>
        <dbReference type="HAMAP-Rule" id="MF_00583"/>
    </source>
</evidence>
<feature type="binding site" evidence="12">
    <location>
        <begin position="227"/>
        <end position="231"/>
    </location>
    <ligand>
        <name>D-ribose 5-phosphate</name>
        <dbReference type="ChEBI" id="CHEBI:78346"/>
    </ligand>
</feature>
<evidence type="ECO:0000259" key="13">
    <source>
        <dbReference type="Pfam" id="PF13793"/>
    </source>
</evidence>
<keyword evidence="8 12" id="KW-0460">Magnesium</keyword>
<dbReference type="Gene3D" id="3.40.50.2020">
    <property type="match status" value="2"/>
</dbReference>
<evidence type="ECO:0000256" key="2">
    <source>
        <dbReference type="ARBA" id="ARBA00022679"/>
    </source>
</evidence>
<evidence type="ECO:0000256" key="8">
    <source>
        <dbReference type="ARBA" id="ARBA00022842"/>
    </source>
</evidence>
<feature type="binding site" evidence="12">
    <location>
        <position position="135"/>
    </location>
    <ligand>
        <name>Mg(2+)</name>
        <dbReference type="ChEBI" id="CHEBI:18420"/>
    </ligand>
</feature>
<keyword evidence="7 12" id="KW-0067">ATP-binding</keyword>
<comment type="pathway">
    <text evidence="1 12">Metabolic intermediate biosynthesis; 5-phospho-alpha-D-ribose 1-diphosphate biosynthesis; 5-phospho-alpha-D-ribose 1-diphosphate from D-ribose 5-phosphate (route I): step 1/1.</text>
</comment>
<dbReference type="PANTHER" id="PTHR10210">
    <property type="entry name" value="RIBOSE-PHOSPHATE DIPHOSPHOKINASE FAMILY MEMBER"/>
    <property type="match status" value="1"/>
</dbReference>
<dbReference type="Pfam" id="PF14572">
    <property type="entry name" value="Pribosyl_synth"/>
    <property type="match status" value="1"/>
</dbReference>
<evidence type="ECO:0000313" key="14">
    <source>
        <dbReference type="EMBL" id="QLY40437.1"/>
    </source>
</evidence>
<dbReference type="InterPro" id="IPR037515">
    <property type="entry name" value="Rib-P_diPkinase_bac"/>
</dbReference>
<feature type="binding site" evidence="12">
    <location>
        <position position="174"/>
    </location>
    <ligand>
        <name>Mg(2+)</name>
        <dbReference type="ChEBI" id="CHEBI:18420"/>
    </ligand>
</feature>
<dbReference type="CDD" id="cd06223">
    <property type="entry name" value="PRTases_typeI"/>
    <property type="match status" value="1"/>
</dbReference>
<dbReference type="GO" id="GO:0005737">
    <property type="term" value="C:cytoplasm"/>
    <property type="evidence" value="ECO:0007669"/>
    <property type="project" value="UniProtKB-SubCell"/>
</dbReference>
<comment type="function">
    <text evidence="10 12">Involved in the biosynthesis of the central metabolite phospho-alpha-D-ribosyl-1-pyrophosphate (PRPP) via the transfer of pyrophosphoryl group from ATP to 1-hydroxyl of ribose-5-phosphate (Rib-5-P).</text>
</comment>
<dbReference type="NCBIfam" id="NF002320">
    <property type="entry name" value="PRK01259.1"/>
    <property type="match status" value="1"/>
</dbReference>
<accession>A0A7L6N592</accession>
<keyword evidence="5 12" id="KW-0547">Nucleotide-binding</keyword>
<keyword evidence="2 12" id="KW-0808">Transferase</keyword>
<dbReference type="GO" id="GO:0009156">
    <property type="term" value="P:ribonucleoside monophosphate biosynthetic process"/>
    <property type="evidence" value="ECO:0007669"/>
    <property type="project" value="InterPro"/>
</dbReference>
<evidence type="ECO:0000256" key="7">
    <source>
        <dbReference type="ARBA" id="ARBA00022840"/>
    </source>
</evidence>
<feature type="binding site" evidence="12">
    <location>
        <begin position="42"/>
        <end position="44"/>
    </location>
    <ligand>
        <name>ATP</name>
        <dbReference type="ChEBI" id="CHEBI:30616"/>
    </ligand>
</feature>
<evidence type="ECO:0000256" key="6">
    <source>
        <dbReference type="ARBA" id="ARBA00022777"/>
    </source>
</evidence>
<dbReference type="SUPFAM" id="SSF53271">
    <property type="entry name" value="PRTase-like"/>
    <property type="match status" value="1"/>
</dbReference>
<comment type="catalytic activity">
    <reaction evidence="9 12">
        <text>D-ribose 5-phosphate + ATP = 5-phospho-alpha-D-ribose 1-diphosphate + AMP + H(+)</text>
        <dbReference type="Rhea" id="RHEA:15609"/>
        <dbReference type="ChEBI" id="CHEBI:15378"/>
        <dbReference type="ChEBI" id="CHEBI:30616"/>
        <dbReference type="ChEBI" id="CHEBI:58017"/>
        <dbReference type="ChEBI" id="CHEBI:78346"/>
        <dbReference type="ChEBI" id="CHEBI:456215"/>
        <dbReference type="EC" id="2.7.6.1"/>
    </reaction>
</comment>
<dbReference type="PANTHER" id="PTHR10210:SF41">
    <property type="entry name" value="RIBOSE-PHOSPHATE PYROPHOSPHOKINASE 1, CHLOROPLASTIC"/>
    <property type="match status" value="1"/>
</dbReference>
<keyword evidence="15" id="KW-1185">Reference proteome</keyword>
<organism evidence="14 15">
    <name type="scientific">Hujiaoplasma nucleasis</name>
    <dbReference type="NCBI Taxonomy" id="2725268"/>
    <lineage>
        <taxon>Bacteria</taxon>
        <taxon>Bacillati</taxon>
        <taxon>Mycoplasmatota</taxon>
        <taxon>Mollicutes</taxon>
        <taxon>Candidatus Izemoplasmatales</taxon>
        <taxon>Hujiaoplasmataceae</taxon>
        <taxon>Hujiaoplasma</taxon>
    </lineage>
</organism>
<dbReference type="InterPro" id="IPR000836">
    <property type="entry name" value="PRTase_dom"/>
</dbReference>
<dbReference type="GO" id="GO:0016301">
    <property type="term" value="F:kinase activity"/>
    <property type="evidence" value="ECO:0007669"/>
    <property type="project" value="UniProtKB-KW"/>
</dbReference>
<comment type="subcellular location">
    <subcellularLocation>
        <location evidence="12">Cytoplasm</location>
    </subcellularLocation>
</comment>
<evidence type="ECO:0000256" key="9">
    <source>
        <dbReference type="ARBA" id="ARBA00049535"/>
    </source>
</evidence>
<dbReference type="GO" id="GO:0006015">
    <property type="term" value="P:5-phosphoribose 1-diphosphate biosynthetic process"/>
    <property type="evidence" value="ECO:0007669"/>
    <property type="project" value="UniProtKB-UniRule"/>
</dbReference>
<evidence type="ECO:0000256" key="1">
    <source>
        <dbReference type="ARBA" id="ARBA00004996"/>
    </source>
</evidence>
<keyword evidence="4 12" id="KW-0545">Nucleotide biosynthesis</keyword>
<dbReference type="NCBIfam" id="TIGR01251">
    <property type="entry name" value="ribP_PPkin"/>
    <property type="match status" value="1"/>
</dbReference>
<sequence length="321" mass="35260">MALFHGSKVKLFSLSSNVELAQGIAEHIGIPISECLVTRFADGEISIDIPDTVRGHKVFVVQSTSAPVNEHLMELLIMIDALRRASAREVNIVMPYYGYSRQDRKARARQPISAKLVADLLQTAGATRVLSMDLHAPQIQGFFDIPIDNFRALPILVEYLQNKNLENICVVSPDHGGVARARDLADILQAPIAIIDKMRPEPNVAEVMNIIGKVKNKTCIVIDDMIDTGGSIVAASKALKDAGANEVYACCTHPLLSRNAPQILNDSDLKEVICTNTVELPEYKRFPKLVQLSIAELIGEGIIHIIDDKGVSSLFTKDFRK</sequence>
<gene>
    <name evidence="12" type="primary">prs</name>
    <name evidence="14" type="ORF">HF295_06080</name>
</gene>
<dbReference type="AlphaFoldDB" id="A0A7L6N592"/>
<dbReference type="Pfam" id="PF13793">
    <property type="entry name" value="Pribosyltran_N"/>
    <property type="match status" value="1"/>
</dbReference>
<dbReference type="GO" id="GO:0002189">
    <property type="term" value="C:ribose phosphate diphosphokinase complex"/>
    <property type="evidence" value="ECO:0007669"/>
    <property type="project" value="TreeGrafter"/>
</dbReference>
<dbReference type="UniPathway" id="UPA00087">
    <property type="reaction ID" value="UER00172"/>
</dbReference>
<evidence type="ECO:0000313" key="15">
    <source>
        <dbReference type="Proteomes" id="UP000512167"/>
    </source>
</evidence>
<dbReference type="KEGG" id="tbk:HF295_06080"/>
<feature type="active site" evidence="12">
    <location>
        <position position="197"/>
    </location>
</feature>
<dbReference type="InterPro" id="IPR029099">
    <property type="entry name" value="Pribosyltran_N"/>
</dbReference>
<evidence type="ECO:0000256" key="10">
    <source>
        <dbReference type="ARBA" id="ARBA00054914"/>
    </source>
</evidence>